<protein>
    <submittedName>
        <fullName evidence="3">Aste57867_22021 protein</fullName>
    </submittedName>
</protein>
<dbReference type="AlphaFoldDB" id="A0A485LKG3"/>
<reference evidence="2" key="2">
    <citation type="submission" date="2019-06" db="EMBL/GenBank/DDBJ databases">
        <title>Genomics analysis of Aphanomyces spp. identifies a new class of oomycete effector associated with host adaptation.</title>
        <authorList>
            <person name="Gaulin E."/>
        </authorList>
    </citation>
    <scope>NUCLEOTIDE SEQUENCE</scope>
    <source>
        <strain evidence="2">CBS 578.67</strain>
    </source>
</reference>
<name>A0A485LKG3_9STRA</name>
<evidence type="ECO:0000313" key="4">
    <source>
        <dbReference type="Proteomes" id="UP000332933"/>
    </source>
</evidence>
<organism evidence="3 4">
    <name type="scientific">Aphanomyces stellatus</name>
    <dbReference type="NCBI Taxonomy" id="120398"/>
    <lineage>
        <taxon>Eukaryota</taxon>
        <taxon>Sar</taxon>
        <taxon>Stramenopiles</taxon>
        <taxon>Oomycota</taxon>
        <taxon>Saprolegniomycetes</taxon>
        <taxon>Saprolegniales</taxon>
        <taxon>Verrucalvaceae</taxon>
        <taxon>Aphanomyces</taxon>
    </lineage>
</organism>
<dbReference type="InterPro" id="IPR029058">
    <property type="entry name" value="AB_hydrolase_fold"/>
</dbReference>
<dbReference type="PANTHER" id="PTHR12482">
    <property type="entry name" value="LIPASE ROG1-RELATED-RELATED"/>
    <property type="match status" value="1"/>
</dbReference>
<dbReference type="EMBL" id="VJMH01007014">
    <property type="protein sequence ID" value="KAF0686169.1"/>
    <property type="molecule type" value="Genomic_DNA"/>
</dbReference>
<evidence type="ECO:0000313" key="3">
    <source>
        <dbReference type="EMBL" id="VFT98689.1"/>
    </source>
</evidence>
<dbReference type="SUPFAM" id="SSF53474">
    <property type="entry name" value="alpha/beta-Hydrolases"/>
    <property type="match status" value="1"/>
</dbReference>
<evidence type="ECO:0000313" key="2">
    <source>
        <dbReference type="EMBL" id="KAF0686169.1"/>
    </source>
</evidence>
<dbReference type="OrthoDB" id="273452at2759"/>
<proteinExistence type="predicted"/>
<reference evidence="3 4" key="1">
    <citation type="submission" date="2019-03" db="EMBL/GenBank/DDBJ databases">
        <authorList>
            <person name="Gaulin E."/>
            <person name="Dumas B."/>
        </authorList>
    </citation>
    <scope>NUCLEOTIDE SEQUENCE [LARGE SCALE GENOMIC DNA]</scope>
    <source>
        <strain evidence="3">CBS 568.67</strain>
    </source>
</reference>
<gene>
    <name evidence="3" type="primary">Aste57867_22021</name>
    <name evidence="2" type="ORF">As57867_021952</name>
    <name evidence="3" type="ORF">ASTE57867_22021</name>
</gene>
<feature type="domain" description="DUF676" evidence="1">
    <location>
        <begin position="71"/>
        <end position="283"/>
    </location>
</feature>
<dbReference type="Gene3D" id="3.40.50.1820">
    <property type="entry name" value="alpha/beta hydrolase"/>
    <property type="match status" value="1"/>
</dbReference>
<dbReference type="PANTHER" id="PTHR12482:SF62">
    <property type="entry name" value="LIPASE ROG1-RELATED"/>
    <property type="match status" value="1"/>
</dbReference>
<dbReference type="EMBL" id="CAADRA010007040">
    <property type="protein sequence ID" value="VFT98689.1"/>
    <property type="molecule type" value="Genomic_DNA"/>
</dbReference>
<accession>A0A485LKG3</accession>
<dbReference type="InterPro" id="IPR007751">
    <property type="entry name" value="DUF676_lipase-like"/>
</dbReference>
<sequence>MTMEAAAVERRIQHLRWQIKQTEINVGLVPESDQVVALWTSRLQSLEATLARAVSDLPSPLGTYVATSPLPTHIFVLVHGNNGAPSDFAPLATCLRSAFASDAWVLQSAANEGQQTQRGVVLCGAALAVEILDGLLGFDNVQSVAPRKWSIVGHSFGGLIARHCLIFVQDLFRSLGVVPESFLTLCTPHLGSRRPGGGLWKLVVQQAVHTVLSITSLYGQTGRDLLLQGDAIVPRMSDPSTWPHVREPPHASTESNFMHALGAFHHRTLGGLVAGDHLVPHASSCLCLVPPSVELPTTTPSASRQWALGHSGFDDHAPWLDRASVAIPPAYDAAQLVGDDDDVTTDSEERLAVDATMLRGLQTLSWRRLHIRVGFPLVQWLKLHDWPIGRKQRPESRWEEFTDVVAAILLYNGVERFFETAAPPLFWTVASMAEDKDEAELAYKITLAQLHEQLNGVVKRGTQVQVAKAHAKLANHLISGRDYESAIDQFQSEWTLRQEIDGT</sequence>
<dbReference type="Pfam" id="PF05057">
    <property type="entry name" value="DUF676"/>
    <property type="match status" value="1"/>
</dbReference>
<evidence type="ECO:0000259" key="1">
    <source>
        <dbReference type="Pfam" id="PF05057"/>
    </source>
</evidence>
<dbReference type="Proteomes" id="UP000332933">
    <property type="component" value="Unassembled WGS sequence"/>
</dbReference>
<keyword evidence="4" id="KW-1185">Reference proteome</keyword>
<dbReference type="InterPro" id="IPR044294">
    <property type="entry name" value="Lipase-like"/>
</dbReference>